<dbReference type="AlphaFoldDB" id="A0AA35UBB6"/>
<protein>
    <recommendedName>
        <fullName evidence="5">DUF262 domain-containing protein</fullName>
    </recommendedName>
</protein>
<name>A0AA35UBB6_METCP</name>
<accession>A0AA35UBB6</accession>
<organism evidence="3 4">
    <name type="scientific">Methylococcus capsulatus</name>
    <dbReference type="NCBI Taxonomy" id="414"/>
    <lineage>
        <taxon>Bacteria</taxon>
        <taxon>Pseudomonadati</taxon>
        <taxon>Pseudomonadota</taxon>
        <taxon>Gammaproteobacteria</taxon>
        <taxon>Methylococcales</taxon>
        <taxon>Methylococcaceae</taxon>
        <taxon>Methylococcus</taxon>
    </lineage>
</organism>
<evidence type="ECO:0000313" key="3">
    <source>
        <dbReference type="EMBL" id="CAI8788942.1"/>
    </source>
</evidence>
<dbReference type="Pfam" id="PF03235">
    <property type="entry name" value="GmrSD_N"/>
    <property type="match status" value="1"/>
</dbReference>
<dbReference type="PANTHER" id="PTHR35149">
    <property type="entry name" value="SLL5132 PROTEIN"/>
    <property type="match status" value="1"/>
</dbReference>
<reference evidence="3" key="1">
    <citation type="submission" date="2023-03" db="EMBL/GenBank/DDBJ databases">
        <authorList>
            <person name="Pearce D."/>
        </authorList>
    </citation>
    <scope>NUCLEOTIDE SEQUENCE</scope>
    <source>
        <strain evidence="3">Mc</strain>
    </source>
</reference>
<sequence>MAATNFSTANRTYRELLGNGQTYRIPRFQRDYSWDEEHWEDLWADLLGTLPPDGEPAHYMGYLVLQTANNREFEVIDGQQRLTTSSLIVLAAMRLLGKLVSEGKNAEANQKRLDQLRATYIGYLDPVTLVTRNKLSLNRNNDAYYRDYLVTLADHLPQRGFPASTHAMRKGFEWFERRLREHVKNAPDQGMALAQFIDTMSDKLFFTVITVADELNAYKVFETLNARGVRLSATDLLKNYLFSVLARGNESAHELDELERQWEKMVGRLGQESFPDFLRMHWNSRQSFARQSELFKTIRNRIQSREAVFALLRDMDEDIDAYLALTQPEGSQWPPACKQSAQELRMFSVRQPYPMLMAARRTLGDADFEALLRATVVIAFRYNVIGAQHTGEQERVYHTAALKLHKGEAQTLIDVLETLRPVYRGDDAFRADFAEKSIKTTQSRNAKVVRYLLCKLERQAGGIDFDPESATYTIEHVLPQSPQGGWEAFSDRDLENFVYRLGNMIMLEASKNKAIANQPYADKRPVLVQSSLKLTRELAEENEDWTPARIEARQNKLANIATAVWRIAQLS</sequence>
<dbReference type="EMBL" id="OX458332">
    <property type="protein sequence ID" value="CAI8788942.1"/>
    <property type="molecule type" value="Genomic_DNA"/>
</dbReference>
<evidence type="ECO:0008006" key="5">
    <source>
        <dbReference type="Google" id="ProtNLM"/>
    </source>
</evidence>
<evidence type="ECO:0000259" key="1">
    <source>
        <dbReference type="Pfam" id="PF03235"/>
    </source>
</evidence>
<dbReference type="RefSeq" id="WP_282213639.1">
    <property type="nucleotide sequence ID" value="NZ_OX458332.1"/>
</dbReference>
<dbReference type="PANTHER" id="PTHR35149:SF2">
    <property type="entry name" value="DUF262 DOMAIN-CONTAINING PROTEIN"/>
    <property type="match status" value="1"/>
</dbReference>
<evidence type="ECO:0000259" key="2">
    <source>
        <dbReference type="Pfam" id="PF07510"/>
    </source>
</evidence>
<proteinExistence type="predicted"/>
<dbReference type="Pfam" id="PF07510">
    <property type="entry name" value="GmrSD_C"/>
    <property type="match status" value="1"/>
</dbReference>
<feature type="domain" description="GmrSD restriction endonucleases C-terminal" evidence="2">
    <location>
        <begin position="425"/>
        <end position="559"/>
    </location>
</feature>
<dbReference type="Proteomes" id="UP001158598">
    <property type="component" value="Chromosome"/>
</dbReference>
<gene>
    <name evidence="3" type="ORF">MCNOR_1349</name>
</gene>
<evidence type="ECO:0000313" key="4">
    <source>
        <dbReference type="Proteomes" id="UP001158598"/>
    </source>
</evidence>
<dbReference type="InterPro" id="IPR011089">
    <property type="entry name" value="GmrSD_C"/>
</dbReference>
<dbReference type="InterPro" id="IPR004919">
    <property type="entry name" value="GmrSD_N"/>
</dbReference>
<feature type="domain" description="GmrSD restriction endonucleases N-terminal" evidence="1">
    <location>
        <begin position="15"/>
        <end position="242"/>
    </location>
</feature>